<dbReference type="PANTHER" id="PTHR37809">
    <property type="entry name" value="RIBOSOMAL PROTEIN S12 METHYLTHIOTRANSFERASE ACCESSORY FACTOR YCAO"/>
    <property type="match status" value="1"/>
</dbReference>
<dbReference type="PANTHER" id="PTHR37809:SF1">
    <property type="entry name" value="RIBOSOMAL PROTEIN S12 METHYLTHIOTRANSFERASE ACCESSORY FACTOR YCAO"/>
    <property type="match status" value="1"/>
</dbReference>
<proteinExistence type="predicted"/>
<evidence type="ECO:0000313" key="3">
    <source>
        <dbReference type="Proteomes" id="UP000011693"/>
    </source>
</evidence>
<accession>M0AS58</accession>
<dbReference type="OrthoDB" id="7433at2157"/>
<dbReference type="InterPro" id="IPR003776">
    <property type="entry name" value="YcaO-like_dom"/>
</dbReference>
<sequence>MHVHVVADDPVRAALVAALGDVDITVEDAEPADLDDARFAVVSDVAGAQTFEQANEAALAGNTPWVAVEIGGVGGHPLPTVDAAIAGFAPASGPGVGCYDCLRTRVAAGLESDADTNATETAGGRPSTDRSTARLAGALAGRECIRIFSGDEQSVIGHVLELPHVRRRVLPVPGCACASGERDRTLSWDDDALGLDAAVEHAEQAIDDRVGIVKSIGEIESFPVPYYLATSAETRGFSDASAPAQAAGVADDWNAALMKAVGEGLERYCAGVYRDDEFVHASEEDLDDAVVPTELVRPDDAPAYDSSVAHRWVPGENLGTGEQVHLPAAAVQFPQPGESLVPGITTGLGFGSSTVDALLSGLTEVIERDATMLAWYSTFDPLGLSVDDPAFDVLKRRARSEGLTVTPLLVTQDIDVPVVAVAVHRDDVGDDSAADAWPVFATGSAAGLDASAAAVSALEEALQNWMELRNIGPDEAATASGAIGEYATAPLSDAARSFIDVEQTVPAASVGLIDGGVDEGEDEDEDEGEAKALPSGRDQLELVVDRVQDSGLTPYAARLTTRDVAAAGFEGVRVVVPGAQPLFTGEPFFSERARRVPEEMGFEPRLERAYHPYP</sequence>
<name>M0AS58_9EURY</name>
<dbReference type="InterPro" id="IPR027624">
    <property type="entry name" value="TOMM_cyclo_SagD"/>
</dbReference>
<dbReference type="AlphaFoldDB" id="M0AS58"/>
<dbReference type="PATRIC" id="fig|1227492.4.peg.1594"/>
<dbReference type="Pfam" id="PF02624">
    <property type="entry name" value="YcaO"/>
    <property type="match status" value="1"/>
</dbReference>
<organism evidence="2 3">
    <name type="scientific">Natrialba chahannaoensis JCM 10990</name>
    <dbReference type="NCBI Taxonomy" id="1227492"/>
    <lineage>
        <taxon>Archaea</taxon>
        <taxon>Methanobacteriati</taxon>
        <taxon>Methanobacteriota</taxon>
        <taxon>Stenosarchaea group</taxon>
        <taxon>Halobacteria</taxon>
        <taxon>Halobacteriales</taxon>
        <taxon>Natrialbaceae</taxon>
        <taxon>Natrialba</taxon>
    </lineage>
</organism>
<protein>
    <recommendedName>
        <fullName evidence="1">YcaO domain-containing protein</fullName>
    </recommendedName>
</protein>
<dbReference type="Gene3D" id="3.30.1330.230">
    <property type="match status" value="1"/>
</dbReference>
<evidence type="ECO:0000313" key="2">
    <source>
        <dbReference type="EMBL" id="ELZ01157.1"/>
    </source>
</evidence>
<dbReference type="Proteomes" id="UP000011693">
    <property type="component" value="Unassembled WGS sequence"/>
</dbReference>
<reference evidence="2 3" key="1">
    <citation type="journal article" date="2014" name="PLoS Genet.">
        <title>Phylogenetically driven sequencing of extremely halophilic archaea reveals strategies for static and dynamic osmo-response.</title>
        <authorList>
            <person name="Becker E.A."/>
            <person name="Seitzer P.M."/>
            <person name="Tritt A."/>
            <person name="Larsen D."/>
            <person name="Krusor M."/>
            <person name="Yao A.I."/>
            <person name="Wu D."/>
            <person name="Madern D."/>
            <person name="Eisen J.A."/>
            <person name="Darling A.E."/>
            <person name="Facciotti M.T."/>
        </authorList>
    </citation>
    <scope>NUCLEOTIDE SEQUENCE [LARGE SCALE GENOMIC DNA]</scope>
    <source>
        <strain evidence="2 3">JCM 10990</strain>
    </source>
</reference>
<gene>
    <name evidence="2" type="ORF">C482_08161</name>
</gene>
<dbReference type="EMBL" id="AOIN01000046">
    <property type="protein sequence ID" value="ELZ01157.1"/>
    <property type="molecule type" value="Genomic_DNA"/>
</dbReference>
<comment type="caution">
    <text evidence="2">The sequence shown here is derived from an EMBL/GenBank/DDBJ whole genome shotgun (WGS) entry which is preliminary data.</text>
</comment>
<dbReference type="Gene3D" id="3.40.50.720">
    <property type="entry name" value="NAD(P)-binding Rossmann-like Domain"/>
    <property type="match status" value="1"/>
</dbReference>
<feature type="domain" description="YcaO" evidence="1">
    <location>
        <begin position="248"/>
        <end position="614"/>
    </location>
</feature>
<dbReference type="NCBIfam" id="TIGR03604">
    <property type="entry name" value="TOMM_cyclo_SagD"/>
    <property type="match status" value="1"/>
</dbReference>
<evidence type="ECO:0000259" key="1">
    <source>
        <dbReference type="PROSITE" id="PS51664"/>
    </source>
</evidence>
<dbReference type="RefSeq" id="WP_006167023.1">
    <property type="nucleotide sequence ID" value="NZ_AOIN01000046.1"/>
</dbReference>
<dbReference type="PROSITE" id="PS51664">
    <property type="entry name" value="YCAO"/>
    <property type="match status" value="1"/>
</dbReference>
<keyword evidence="3" id="KW-1185">Reference proteome</keyword>
<dbReference type="STRING" id="1227492.C482_08161"/>